<feature type="region of interest" description="Disordered" evidence="3">
    <location>
        <begin position="1075"/>
        <end position="1114"/>
    </location>
</feature>
<feature type="compositionally biased region" description="Low complexity" evidence="3">
    <location>
        <begin position="462"/>
        <end position="473"/>
    </location>
</feature>
<dbReference type="SMART" id="SM00228">
    <property type="entry name" value="PDZ"/>
    <property type="match status" value="1"/>
</dbReference>
<keyword evidence="6" id="KW-1185">Reference proteome</keyword>
<dbReference type="GeneTree" id="ENSGT00940000154902"/>
<feature type="region of interest" description="Disordered" evidence="3">
    <location>
        <begin position="447"/>
        <end position="498"/>
    </location>
</feature>
<dbReference type="PANTHER" id="PTHR23348">
    <property type="entry name" value="PERIAXIN/AHNAK"/>
    <property type="match status" value="1"/>
</dbReference>
<evidence type="ECO:0000313" key="5">
    <source>
        <dbReference type="Ensembl" id="ENSXMAP00000030209.1"/>
    </source>
</evidence>
<evidence type="ECO:0000313" key="6">
    <source>
        <dbReference type="Proteomes" id="UP000002852"/>
    </source>
</evidence>
<proteinExistence type="predicted"/>
<feature type="compositionally biased region" description="Basic and acidic residues" evidence="3">
    <location>
        <begin position="881"/>
        <end position="891"/>
    </location>
</feature>
<organism evidence="5 6">
    <name type="scientific">Xiphophorus maculatus</name>
    <name type="common">Southern platyfish</name>
    <name type="synonym">Platypoecilus maculatus</name>
    <dbReference type="NCBI Taxonomy" id="8083"/>
    <lineage>
        <taxon>Eukaryota</taxon>
        <taxon>Metazoa</taxon>
        <taxon>Chordata</taxon>
        <taxon>Craniata</taxon>
        <taxon>Vertebrata</taxon>
        <taxon>Euteleostomi</taxon>
        <taxon>Actinopterygii</taxon>
        <taxon>Neopterygii</taxon>
        <taxon>Teleostei</taxon>
        <taxon>Neoteleostei</taxon>
        <taxon>Acanthomorphata</taxon>
        <taxon>Ovalentaria</taxon>
        <taxon>Atherinomorphae</taxon>
        <taxon>Cyprinodontiformes</taxon>
        <taxon>Poeciliidae</taxon>
        <taxon>Poeciliinae</taxon>
        <taxon>Xiphophorus</taxon>
    </lineage>
</organism>
<feature type="compositionally biased region" description="Basic and acidic residues" evidence="3">
    <location>
        <begin position="1038"/>
        <end position="1047"/>
    </location>
</feature>
<feature type="region of interest" description="Disordered" evidence="3">
    <location>
        <begin position="679"/>
        <end position="699"/>
    </location>
</feature>
<dbReference type="OMA" id="PSIEMKP"/>
<dbReference type="CDD" id="cd00136">
    <property type="entry name" value="PDZ_canonical"/>
    <property type="match status" value="1"/>
</dbReference>
<evidence type="ECO:0000256" key="2">
    <source>
        <dbReference type="ARBA" id="ARBA00023242"/>
    </source>
</evidence>
<dbReference type="InterPro" id="IPR001478">
    <property type="entry name" value="PDZ"/>
</dbReference>
<feature type="compositionally biased region" description="Basic and acidic residues" evidence="3">
    <location>
        <begin position="999"/>
        <end position="1009"/>
    </location>
</feature>
<feature type="compositionally biased region" description="Basic and acidic residues" evidence="3">
    <location>
        <begin position="447"/>
        <end position="457"/>
    </location>
</feature>
<feature type="compositionally biased region" description="Basic and acidic residues" evidence="3">
    <location>
        <begin position="486"/>
        <end position="495"/>
    </location>
</feature>
<dbReference type="InParanoid" id="A0A3B5QF61"/>
<dbReference type="PANTHER" id="PTHR23348:SF42">
    <property type="entry name" value="PERIAXIN"/>
    <property type="match status" value="1"/>
</dbReference>
<dbReference type="STRING" id="8083.ENSXMAP00000030209"/>
<reference evidence="6" key="1">
    <citation type="submission" date="2012-01" db="EMBL/GenBank/DDBJ databases">
        <authorList>
            <person name="Walter R."/>
            <person name="Schartl M."/>
            <person name="Warren W."/>
        </authorList>
    </citation>
    <scope>NUCLEOTIDE SEQUENCE [LARGE SCALE GENOMIC DNA]</scope>
    <source>
        <strain evidence="6">JP 163 A</strain>
    </source>
</reference>
<dbReference type="GO" id="GO:0043484">
    <property type="term" value="P:regulation of RNA splicing"/>
    <property type="evidence" value="ECO:0007669"/>
    <property type="project" value="TreeGrafter"/>
</dbReference>
<dbReference type="Ensembl" id="ENSXMAT00000040209.1">
    <property type="protein sequence ID" value="ENSXMAP00000030209.1"/>
    <property type="gene ID" value="ENSXMAG00000024007.1"/>
</dbReference>
<feature type="compositionally biased region" description="Polar residues" evidence="3">
    <location>
        <begin position="1219"/>
        <end position="1229"/>
    </location>
</feature>
<feature type="compositionally biased region" description="Basic and acidic residues" evidence="3">
    <location>
        <begin position="1150"/>
        <end position="1163"/>
    </location>
</feature>
<feature type="compositionally biased region" description="Polar residues" evidence="3">
    <location>
        <begin position="1182"/>
        <end position="1194"/>
    </location>
</feature>
<keyword evidence="2" id="KW-0539">Nucleus</keyword>
<dbReference type="InterPro" id="IPR052082">
    <property type="entry name" value="Myelin_sheath_structural"/>
</dbReference>
<evidence type="ECO:0000256" key="1">
    <source>
        <dbReference type="ARBA" id="ARBA00004123"/>
    </source>
</evidence>
<feature type="domain" description="PDZ" evidence="4">
    <location>
        <begin position="18"/>
        <end position="87"/>
    </location>
</feature>
<dbReference type="GO" id="GO:0043034">
    <property type="term" value="C:costamere"/>
    <property type="evidence" value="ECO:0007669"/>
    <property type="project" value="TreeGrafter"/>
</dbReference>
<name>A0A3B5QF61_XIPMA</name>
<feature type="region of interest" description="Disordered" evidence="3">
    <location>
        <begin position="999"/>
        <end position="1047"/>
    </location>
</feature>
<evidence type="ECO:0000256" key="3">
    <source>
        <dbReference type="SAM" id="MobiDB-lite"/>
    </source>
</evidence>
<dbReference type="PROSITE" id="PS50106">
    <property type="entry name" value="PDZ"/>
    <property type="match status" value="1"/>
</dbReference>
<dbReference type="GO" id="GO:0005634">
    <property type="term" value="C:nucleus"/>
    <property type="evidence" value="ECO:0007669"/>
    <property type="project" value="UniProtKB-SubCell"/>
</dbReference>
<dbReference type="Proteomes" id="UP000002852">
    <property type="component" value="Unassembled WGS sequence"/>
</dbReference>
<dbReference type="SUPFAM" id="SSF50156">
    <property type="entry name" value="PDZ domain-like"/>
    <property type="match status" value="1"/>
</dbReference>
<feature type="region of interest" description="Disordered" evidence="3">
    <location>
        <begin position="881"/>
        <end position="904"/>
    </location>
</feature>
<dbReference type="Gene3D" id="2.30.42.10">
    <property type="match status" value="1"/>
</dbReference>
<reference evidence="6" key="2">
    <citation type="journal article" date="2013" name="Nat. Genet.">
        <title>The genome of the platyfish, Xiphophorus maculatus, provides insights into evolutionary adaptation and several complex traits.</title>
        <authorList>
            <person name="Schartl M."/>
            <person name="Walter R.B."/>
            <person name="Shen Y."/>
            <person name="Garcia T."/>
            <person name="Catchen J."/>
            <person name="Amores A."/>
            <person name="Braasch I."/>
            <person name="Chalopin D."/>
            <person name="Volff J.N."/>
            <person name="Lesch K.P."/>
            <person name="Bisazza A."/>
            <person name="Minx P."/>
            <person name="Hillier L."/>
            <person name="Wilson R.K."/>
            <person name="Fuerstenberg S."/>
            <person name="Boore J."/>
            <person name="Searle S."/>
            <person name="Postlethwait J.H."/>
            <person name="Warren W.C."/>
        </authorList>
    </citation>
    <scope>NUCLEOTIDE SEQUENCE [LARGE SCALE GENOMIC DNA]</scope>
    <source>
        <strain evidence="6">JP 163 A</strain>
    </source>
</reference>
<reference evidence="5" key="4">
    <citation type="submission" date="2025-09" db="UniProtKB">
        <authorList>
            <consortium name="Ensembl"/>
        </authorList>
    </citation>
    <scope>IDENTIFICATION</scope>
    <source>
        <strain evidence="5">JP 163 A</strain>
    </source>
</reference>
<protein>
    <recommendedName>
        <fullName evidence="4">PDZ domain-containing protein</fullName>
    </recommendedName>
</protein>
<dbReference type="Pfam" id="PF00595">
    <property type="entry name" value="PDZ"/>
    <property type="match status" value="1"/>
</dbReference>
<evidence type="ECO:0000259" key="4">
    <source>
        <dbReference type="PROSITE" id="PS50106"/>
    </source>
</evidence>
<feature type="region of interest" description="Disordered" evidence="3">
    <location>
        <begin position="603"/>
        <end position="622"/>
    </location>
</feature>
<dbReference type="InterPro" id="IPR036034">
    <property type="entry name" value="PDZ_sf"/>
</dbReference>
<feature type="region of interest" description="Disordered" evidence="3">
    <location>
        <begin position="1150"/>
        <end position="1233"/>
    </location>
</feature>
<sequence length="1325" mass="143263">MKKKRIKSHESTELKQSGVIVNTAQDGCAEGLVYGGGGKEGIFIKKVVPESPASKSLKVKEGDQILSATVYFDNMSYEDAIQILEHAQAYKLKLCLKRQPDFTETEPTIDSDVIPVTIFKLRKVDNKTKVEVPVPTDVSLGKAEILISSGKVEVGKPEVQTQPTVEGQGGKFKMPKFGITVPKVKGPEAKKEVEVKLTETKTDIKIPDANFEAPDVEQSPSKFNMPTFKLPKLGLGTSDKNVEGDDIDKDIPDEVLAVTIVAPSSDLSNIDVDTHLFESKTEVALSSDDVNKYSIEVEATPTQIKVPKKEKEGSPSKFKMPTFKLPKFGLSVQSSTEKEPPLDKDLKTGEGQITTSGEILSTSLEAPRIDVKAPSVALKTTGTESEERERKFKLPSLGFSASQTKGPDTDITLPTTEVDVTAPEVKAEIQLPEEKFNKSFEVEAKAPEFKGTRKETEGSPSKFKMPTFKMPKFGLSGQSSTAEVPPLDKDLKTGEGEITTSGEILIGSLEVPRIDVKAPSVALETTGTESEGSGRKFKLPSLGFSASQTKGPDTDIILRTTDVDITLPTTEVDVTAPEVKAEIQLPEEKFNKSFEVEAKAPEFKGTRKETEGSPSKFKMPTFKMPRFGLSGQSSTAELPSLDKDLKTGEGEITTSGEILVGSLEAPRIDVKAPSVALETTGTESEGRGRKFKLPSLGFSASQTKGPDTDIILRTTDVDITLPTTDVDVTAPEVKAEIQLPEEKFNKSFEVEAKFKMPTFKMPRFGLSGQSSTAELPSLDKDLKTGEGEITTSGEILVGSLEAPRIDVKAPSVALETTGTESEGRGRKFKLPSLGFSASQTKDVDITLPTTDVDVTAPEVKAEIQLPEEKFNKSFEVEAKAPEFKGTRKETEGSPSKFKMPTFKMPRFGLSGQRSLEAPRIDVKAPSVALKTTGTESEGGRGRKFKLPSLGFSASQTKGPDTDIILRTTDVDVTAPEVKTEIQLPEEKFNKSFEVEAKAPEFKGTRKETEGSPSKFKMPTFKMPRFGLSGQSSTAELPSLDKDLKTGEGEITTSGEILVGSLEAPRIDIKAPSVALETTGTESEGRGRKFKLPSLGFSASQTKGPDTDISLPTTDVDISLPATDVHVTAPEIKAEIQIPEEKFNKSFEVEAKAPEFKGTRKETEGSPSKFKMPTFKMPRFGLSGQSSTAEVSTEEGSPLEKDEEDGEPKNTVTLPKFGLATQSSNKQVQDVKTVRGESTTLEEVLTVTTEEPSIKIKGPSVDLRSSEIDDERKGSKFKLPSLGFSLSQSKGPDTNISLPKADVDGGLCAVVTSETRLEGVKEVGYH</sequence>
<reference evidence="5" key="3">
    <citation type="submission" date="2025-08" db="UniProtKB">
        <authorList>
            <consortium name="Ensembl"/>
        </authorList>
    </citation>
    <scope>IDENTIFICATION</scope>
    <source>
        <strain evidence="5">JP 163 A</strain>
    </source>
</reference>
<feature type="region of interest" description="Disordered" evidence="3">
    <location>
        <begin position="926"/>
        <end position="962"/>
    </location>
</feature>
<comment type="subcellular location">
    <subcellularLocation>
        <location evidence="1">Nucleus</location>
    </subcellularLocation>
</comment>
<accession>A0A3B5QF61</accession>
<feature type="region of interest" description="Disordered" evidence="3">
    <location>
        <begin position="525"/>
        <end position="545"/>
    </location>
</feature>